<dbReference type="AlphaFoldDB" id="A0ABD6EQ43"/>
<organism evidence="2 3">
    <name type="scientific">Gnathostoma spinigerum</name>
    <dbReference type="NCBI Taxonomy" id="75299"/>
    <lineage>
        <taxon>Eukaryota</taxon>
        <taxon>Metazoa</taxon>
        <taxon>Ecdysozoa</taxon>
        <taxon>Nematoda</taxon>
        <taxon>Chromadorea</taxon>
        <taxon>Rhabditida</taxon>
        <taxon>Spirurina</taxon>
        <taxon>Gnathostomatomorpha</taxon>
        <taxon>Gnathostomatoidea</taxon>
        <taxon>Gnathostomatidae</taxon>
        <taxon>Gnathostoma</taxon>
    </lineage>
</organism>
<dbReference type="EMBL" id="JBGFUD010005349">
    <property type="protein sequence ID" value="MFH4980289.1"/>
    <property type="molecule type" value="Genomic_DNA"/>
</dbReference>
<name>A0ABD6EQ43_9BILA</name>
<proteinExistence type="predicted"/>
<dbReference type="Proteomes" id="UP001608902">
    <property type="component" value="Unassembled WGS sequence"/>
</dbReference>
<feature type="compositionally biased region" description="Polar residues" evidence="1">
    <location>
        <begin position="78"/>
        <end position="91"/>
    </location>
</feature>
<feature type="region of interest" description="Disordered" evidence="1">
    <location>
        <begin position="1"/>
        <end position="21"/>
    </location>
</feature>
<feature type="region of interest" description="Disordered" evidence="1">
    <location>
        <begin position="38"/>
        <end position="91"/>
    </location>
</feature>
<evidence type="ECO:0000256" key="1">
    <source>
        <dbReference type="SAM" id="MobiDB-lite"/>
    </source>
</evidence>
<evidence type="ECO:0000313" key="3">
    <source>
        <dbReference type="Proteomes" id="UP001608902"/>
    </source>
</evidence>
<keyword evidence="3" id="KW-1185">Reference proteome</keyword>
<sequence length="123" mass="13975">MVKRGMASRHSGRLLVGESTRVLDENIRRKRQKKQIDALEEDNFHEDPHSQLQWNRNIPKFDDEQVQGPGSVRKRSSMDSNEQGEQATPFTSDTAAVYLVDNCGAPLALTDIKSALIRSFHIR</sequence>
<evidence type="ECO:0000313" key="2">
    <source>
        <dbReference type="EMBL" id="MFH4980289.1"/>
    </source>
</evidence>
<reference evidence="2 3" key="1">
    <citation type="submission" date="2024-08" db="EMBL/GenBank/DDBJ databases">
        <title>Gnathostoma spinigerum genome.</title>
        <authorList>
            <person name="Gonzalez-Bertolin B."/>
            <person name="Monzon S."/>
            <person name="Zaballos A."/>
            <person name="Jimenez P."/>
            <person name="Dekumyoy P."/>
            <person name="Varona S."/>
            <person name="Cuesta I."/>
            <person name="Sumanam S."/>
            <person name="Adisakwattana P."/>
            <person name="Gasser R.B."/>
            <person name="Hernandez-Gonzalez A."/>
            <person name="Young N.D."/>
            <person name="Perteguer M.J."/>
        </authorList>
    </citation>
    <scope>NUCLEOTIDE SEQUENCE [LARGE SCALE GENOMIC DNA]</scope>
    <source>
        <strain evidence="2">AL3</strain>
        <tissue evidence="2">Liver</tissue>
    </source>
</reference>
<gene>
    <name evidence="2" type="ORF">AB6A40_006998</name>
</gene>
<feature type="compositionally biased region" description="Basic residues" evidence="1">
    <location>
        <begin position="1"/>
        <end position="12"/>
    </location>
</feature>
<protein>
    <submittedName>
        <fullName evidence="2">Uncharacterized protein</fullName>
    </submittedName>
</protein>
<accession>A0ABD6EQ43</accession>
<comment type="caution">
    <text evidence="2">The sequence shown here is derived from an EMBL/GenBank/DDBJ whole genome shotgun (WGS) entry which is preliminary data.</text>
</comment>